<dbReference type="PROSITE" id="PS51682">
    <property type="entry name" value="SAM_OMT_I"/>
    <property type="match status" value="1"/>
</dbReference>
<keyword evidence="4" id="KW-0479">Metal-binding</keyword>
<dbReference type="HAMAP" id="MF_02217">
    <property type="entry name" value="TrmR_methyltr"/>
    <property type="match status" value="1"/>
</dbReference>
<keyword evidence="4" id="KW-0460">Magnesium</keyword>
<dbReference type="EMBL" id="JANJZL010000001">
    <property type="protein sequence ID" value="MCR2042827.1"/>
    <property type="molecule type" value="Genomic_DNA"/>
</dbReference>
<dbReference type="SUPFAM" id="SSF53335">
    <property type="entry name" value="S-adenosyl-L-methionine-dependent methyltransferases"/>
    <property type="match status" value="1"/>
</dbReference>
<accession>A0A9X2S5Q6</accession>
<feature type="binding site" evidence="4">
    <location>
        <position position="160"/>
    </location>
    <ligand>
        <name>Mg(2+)</name>
        <dbReference type="ChEBI" id="CHEBI:18420"/>
    </ligand>
</feature>
<keyword evidence="4" id="KW-0819">tRNA processing</keyword>
<feature type="binding site" evidence="4">
    <location>
        <position position="87"/>
    </location>
    <ligand>
        <name>S-adenosyl-L-methionine</name>
        <dbReference type="ChEBI" id="CHEBI:59789"/>
    </ligand>
</feature>
<dbReference type="InterPro" id="IPR002935">
    <property type="entry name" value="SAM_O-MeTrfase"/>
</dbReference>
<evidence type="ECO:0000256" key="4">
    <source>
        <dbReference type="HAMAP-Rule" id="MF_02217"/>
    </source>
</evidence>
<dbReference type="InterPro" id="IPR043675">
    <property type="entry name" value="TrmR_methyltr"/>
</dbReference>
<dbReference type="GO" id="GO:0008757">
    <property type="term" value="F:S-adenosylmethionine-dependent methyltransferase activity"/>
    <property type="evidence" value="ECO:0007669"/>
    <property type="project" value="TreeGrafter"/>
</dbReference>
<dbReference type="Proteomes" id="UP001142078">
    <property type="component" value="Unassembled WGS sequence"/>
</dbReference>
<comment type="caution">
    <text evidence="5">The sequence shown here is derived from an EMBL/GenBank/DDBJ whole genome shotgun (WGS) entry which is preliminary data.</text>
</comment>
<comment type="similarity">
    <text evidence="4">Belongs to the class I-like SAM-binding methyltransferase superfamily. Cation-dependent O-methyltransferase family.</text>
</comment>
<comment type="catalytic activity">
    <reaction evidence="4">
        <text>5-hydroxyuridine(34) in tRNA + S-adenosyl-L-methionine = 5-methoxyuridine(34) in tRNA + S-adenosyl-L-homocysteine + H(+)</text>
        <dbReference type="Rhea" id="RHEA:60524"/>
        <dbReference type="Rhea" id="RHEA-COMP:13381"/>
        <dbReference type="Rhea" id="RHEA-COMP:15591"/>
        <dbReference type="ChEBI" id="CHEBI:15378"/>
        <dbReference type="ChEBI" id="CHEBI:57856"/>
        <dbReference type="ChEBI" id="CHEBI:59789"/>
        <dbReference type="ChEBI" id="CHEBI:136877"/>
        <dbReference type="ChEBI" id="CHEBI:143860"/>
    </reaction>
</comment>
<dbReference type="GO" id="GO:0030488">
    <property type="term" value="P:tRNA methylation"/>
    <property type="evidence" value="ECO:0007669"/>
    <property type="project" value="UniProtKB-UniRule"/>
</dbReference>
<comment type="function">
    <text evidence="4">Catalyzes the methylation of 5-hydroxyuridine (ho5U) to form 5-methoxyuridine (mo5U) at position 34 in tRNAs.</text>
</comment>
<dbReference type="InterPro" id="IPR050362">
    <property type="entry name" value="Cation-dep_OMT"/>
</dbReference>
<dbReference type="PANTHER" id="PTHR10509">
    <property type="entry name" value="O-METHYLTRANSFERASE-RELATED"/>
    <property type="match status" value="1"/>
</dbReference>
<dbReference type="PANTHER" id="PTHR10509:SF14">
    <property type="entry name" value="CAFFEOYL-COA O-METHYLTRANSFERASE 3-RELATED"/>
    <property type="match status" value="1"/>
</dbReference>
<gene>
    <name evidence="4" type="primary">trmR</name>
    <name evidence="5" type="ORF">NSA23_01725</name>
</gene>
<dbReference type="GO" id="GO:0008171">
    <property type="term" value="F:O-methyltransferase activity"/>
    <property type="evidence" value="ECO:0007669"/>
    <property type="project" value="InterPro"/>
</dbReference>
<dbReference type="GO" id="GO:0016300">
    <property type="term" value="F:tRNA (uridine) methyltransferase activity"/>
    <property type="evidence" value="ECO:0007669"/>
    <property type="project" value="UniProtKB-UniRule"/>
</dbReference>
<organism evidence="5 6">
    <name type="scientific">Anaerosalibacter massiliensis</name>
    <dbReference type="NCBI Taxonomy" id="1347392"/>
    <lineage>
        <taxon>Bacteria</taxon>
        <taxon>Bacillati</taxon>
        <taxon>Bacillota</taxon>
        <taxon>Tissierellia</taxon>
        <taxon>Tissierellales</taxon>
        <taxon>Sporanaerobacteraceae</taxon>
        <taxon>Anaerosalibacter</taxon>
    </lineage>
</organism>
<feature type="binding site" evidence="4">
    <location>
        <position position="133"/>
    </location>
    <ligand>
        <name>S-adenosyl-L-methionine</name>
        <dbReference type="ChEBI" id="CHEBI:59789"/>
    </ligand>
</feature>
<dbReference type="InterPro" id="IPR029063">
    <property type="entry name" value="SAM-dependent_MTases_sf"/>
</dbReference>
<dbReference type="AlphaFoldDB" id="A0A9X2S5Q6"/>
<feature type="binding site" evidence="4">
    <location>
        <position position="39"/>
    </location>
    <ligand>
        <name>S-adenosyl-L-methionine</name>
        <dbReference type="ChEBI" id="CHEBI:59789"/>
    </ligand>
</feature>
<dbReference type="RefSeq" id="WP_042681607.1">
    <property type="nucleotide sequence ID" value="NZ_CABKTM010000043.1"/>
</dbReference>
<protein>
    <recommendedName>
        <fullName evidence="4">tRNA 5-hydroxyuridine methyltransferase</fullName>
        <ecNumber evidence="4">2.1.1.-</ecNumber>
    </recommendedName>
    <alternativeName>
        <fullName evidence="4">ho5U methyltransferase</fullName>
    </alternativeName>
</protein>
<dbReference type="GO" id="GO:0000287">
    <property type="term" value="F:magnesium ion binding"/>
    <property type="evidence" value="ECO:0007669"/>
    <property type="project" value="UniProtKB-UniRule"/>
</dbReference>
<dbReference type="OrthoDB" id="9799672at2"/>
<keyword evidence="2 4" id="KW-0808">Transferase</keyword>
<name>A0A9X2S5Q6_9FIRM</name>
<evidence type="ECO:0000313" key="6">
    <source>
        <dbReference type="Proteomes" id="UP001142078"/>
    </source>
</evidence>
<comment type="subunit">
    <text evidence="4">Homodimer.</text>
</comment>
<feature type="binding site" evidence="4">
    <location>
        <position position="133"/>
    </location>
    <ligand>
        <name>Mg(2+)</name>
        <dbReference type="ChEBI" id="CHEBI:18420"/>
    </ligand>
</feature>
<keyword evidence="6" id="KW-1185">Reference proteome</keyword>
<dbReference type="CDD" id="cd02440">
    <property type="entry name" value="AdoMet_MTases"/>
    <property type="match status" value="1"/>
</dbReference>
<dbReference type="Gene3D" id="3.40.50.150">
    <property type="entry name" value="Vaccinia Virus protein VP39"/>
    <property type="match status" value="1"/>
</dbReference>
<evidence type="ECO:0000256" key="1">
    <source>
        <dbReference type="ARBA" id="ARBA00022603"/>
    </source>
</evidence>
<dbReference type="EC" id="2.1.1.-" evidence="4"/>
<proteinExistence type="inferred from homology"/>
<evidence type="ECO:0000256" key="3">
    <source>
        <dbReference type="ARBA" id="ARBA00022691"/>
    </source>
</evidence>
<feature type="binding site" evidence="4">
    <location>
        <position position="159"/>
    </location>
    <ligand>
        <name>Mg(2+)</name>
        <dbReference type="ChEBI" id="CHEBI:18420"/>
    </ligand>
</feature>
<sequence length="219" mass="25059">MVDINYDYIEEYIRGILQEDSDKLKEIKDYGNSNHIPIVCPEVGQFIKVLLKISDAKNILEVGTAIGYSSLIMAEATSSDTKITTIEKKEDMFKIAKKNINQSKYRERIRIIEGDAREIISELEQKYDFIFLDAAKGHYLDFFNECSRVLRKGGVILSDNVLYKGMVASDELVVKRKKTIVKRMRNYLEYISNLDGYITSVLPLGDGVSITYKEEGDNE</sequence>
<feature type="binding site" evidence="4">
    <location>
        <begin position="115"/>
        <end position="116"/>
    </location>
    <ligand>
        <name>S-adenosyl-L-methionine</name>
        <dbReference type="ChEBI" id="CHEBI:59789"/>
    </ligand>
</feature>
<keyword evidence="3 4" id="KW-0949">S-adenosyl-L-methionine</keyword>
<dbReference type="Pfam" id="PF01596">
    <property type="entry name" value="Methyltransf_3"/>
    <property type="match status" value="1"/>
</dbReference>
<evidence type="ECO:0000313" key="5">
    <source>
        <dbReference type="EMBL" id="MCR2042827.1"/>
    </source>
</evidence>
<feature type="binding site" evidence="4">
    <location>
        <position position="69"/>
    </location>
    <ligand>
        <name>S-adenosyl-L-methionine</name>
        <dbReference type="ChEBI" id="CHEBI:59789"/>
    </ligand>
</feature>
<keyword evidence="1 4" id="KW-0489">Methyltransferase</keyword>
<evidence type="ECO:0000256" key="2">
    <source>
        <dbReference type="ARBA" id="ARBA00022679"/>
    </source>
</evidence>
<reference evidence="5" key="1">
    <citation type="submission" date="2022-07" db="EMBL/GenBank/DDBJ databases">
        <title>Enhanced cultured diversity of the mouse gut microbiota enables custom-made synthetic communities.</title>
        <authorList>
            <person name="Afrizal A."/>
        </authorList>
    </citation>
    <scope>NUCLEOTIDE SEQUENCE</scope>
    <source>
        <strain evidence="5">DSM 29482</strain>
    </source>
</reference>